<comment type="caution">
    <text evidence="2">The sequence shown here is derived from an EMBL/GenBank/DDBJ whole genome shotgun (WGS) entry which is preliminary data.</text>
</comment>
<dbReference type="RefSeq" id="XP_056577764.1">
    <property type="nucleotide sequence ID" value="XM_056721514.1"/>
</dbReference>
<name>A0A9W9S486_9EURO</name>
<evidence type="ECO:0000313" key="2">
    <source>
        <dbReference type="EMBL" id="KAJ5371778.1"/>
    </source>
</evidence>
<reference evidence="2" key="1">
    <citation type="submission" date="2022-12" db="EMBL/GenBank/DDBJ databases">
        <authorList>
            <person name="Petersen C."/>
        </authorList>
    </citation>
    <scope>NUCLEOTIDE SEQUENCE</scope>
    <source>
        <strain evidence="2">IBT 3081</strain>
    </source>
</reference>
<gene>
    <name evidence="2" type="ORF">N7517_003784</name>
</gene>
<dbReference type="Proteomes" id="UP001147752">
    <property type="component" value="Unassembled WGS sequence"/>
</dbReference>
<protein>
    <submittedName>
        <fullName evidence="2">Uncharacterized protein</fullName>
    </submittedName>
</protein>
<dbReference type="AlphaFoldDB" id="A0A9W9S486"/>
<organism evidence="2 3">
    <name type="scientific">Penicillium concentricum</name>
    <dbReference type="NCBI Taxonomy" id="293559"/>
    <lineage>
        <taxon>Eukaryota</taxon>
        <taxon>Fungi</taxon>
        <taxon>Dikarya</taxon>
        <taxon>Ascomycota</taxon>
        <taxon>Pezizomycotina</taxon>
        <taxon>Eurotiomycetes</taxon>
        <taxon>Eurotiomycetidae</taxon>
        <taxon>Eurotiales</taxon>
        <taxon>Aspergillaceae</taxon>
        <taxon>Penicillium</taxon>
    </lineage>
</organism>
<feature type="compositionally biased region" description="Polar residues" evidence="1">
    <location>
        <begin position="171"/>
        <end position="189"/>
    </location>
</feature>
<dbReference type="EMBL" id="JAPZBT010000002">
    <property type="protein sequence ID" value="KAJ5371778.1"/>
    <property type="molecule type" value="Genomic_DNA"/>
</dbReference>
<dbReference type="GeneID" id="81460697"/>
<evidence type="ECO:0000256" key="1">
    <source>
        <dbReference type="SAM" id="MobiDB-lite"/>
    </source>
</evidence>
<accession>A0A9W9S486</accession>
<reference evidence="2" key="2">
    <citation type="journal article" date="2023" name="IMA Fungus">
        <title>Comparative genomic study of the Penicillium genus elucidates a diverse pangenome and 15 lateral gene transfer events.</title>
        <authorList>
            <person name="Petersen C."/>
            <person name="Sorensen T."/>
            <person name="Nielsen M.R."/>
            <person name="Sondergaard T.E."/>
            <person name="Sorensen J.L."/>
            <person name="Fitzpatrick D.A."/>
            <person name="Frisvad J.C."/>
            <person name="Nielsen K.L."/>
        </authorList>
    </citation>
    <scope>NUCLEOTIDE SEQUENCE</scope>
    <source>
        <strain evidence="2">IBT 3081</strain>
    </source>
</reference>
<keyword evidence="3" id="KW-1185">Reference proteome</keyword>
<proteinExistence type="predicted"/>
<sequence length="549" mass="61460">MISKILPSYLQPTLLQVYLAWVDGWLFISNGHDTTPKQIINLIELASLFEEENLYQLMDHTRLMQTIHSLKHHLKDGRITFGGQRPPSCEEINLLSEQYNPQVDCRCEDIQPIIQQQDPCNSGENKCHAIRSMKEVMEKVIERKNEWHNTGLFTPTKLRLAVDELVNSNTDMQESPKTCQGTDISSSIPRIQAPDRRPNPSVDSNPRIGNQLYPTAEQLKICTDAKYFGVIACGGSLCDEGLARAVADSCNDILIGDYCEAADAEGLKLLQQVGAAAMSFLKLCNMSGRVTDWQFDNLSAYIVQCRVLGYYRDHTRSRLPDGIYGSRMTGLGVHRHIDVAAFHGVLTASLGTGQEVTEEQYSRIVEATVYINDFVDLRGDTMRKQRENVILRGIRGDLCKYLDGVIGKCLDLVADAIDSSELGALVVMGYCNWAIMSAHHKVYELVKGIRQVQKQSPCEYVSVSQTMGYERLIEALRPYGTLNNAGPRVSKNRIEMGKTYSLCQGSPGRHLAWLADATRSLLEPTTLRQIVDVVHFEWSGYVGAVDYCP</sequence>
<dbReference type="OrthoDB" id="4360110at2759"/>
<feature type="region of interest" description="Disordered" evidence="1">
    <location>
        <begin position="171"/>
        <end position="208"/>
    </location>
</feature>
<evidence type="ECO:0000313" key="3">
    <source>
        <dbReference type="Proteomes" id="UP001147752"/>
    </source>
</evidence>